<evidence type="ECO:0000256" key="2">
    <source>
        <dbReference type="ARBA" id="ARBA00022771"/>
    </source>
</evidence>
<keyword evidence="3" id="KW-0862">Zinc</keyword>
<gene>
    <name evidence="7" type="ORF">B4U80_12956</name>
</gene>
<dbReference type="GO" id="GO:0008270">
    <property type="term" value="F:zinc ion binding"/>
    <property type="evidence" value="ECO:0007669"/>
    <property type="project" value="UniProtKB-KW"/>
</dbReference>
<evidence type="ECO:0000256" key="4">
    <source>
        <dbReference type="PROSITE-ProRule" id="PRU00452"/>
    </source>
</evidence>
<feature type="domain" description="SP-RING-type" evidence="6">
    <location>
        <begin position="43"/>
        <end position="124"/>
    </location>
</feature>
<feature type="coiled-coil region" evidence="5">
    <location>
        <begin position="3"/>
        <end position="30"/>
    </location>
</feature>
<evidence type="ECO:0000259" key="6">
    <source>
        <dbReference type="PROSITE" id="PS51044"/>
    </source>
</evidence>
<evidence type="ECO:0000256" key="1">
    <source>
        <dbReference type="ARBA" id="ARBA00022723"/>
    </source>
</evidence>
<dbReference type="InterPro" id="IPR004181">
    <property type="entry name" value="Znf_MIZ"/>
</dbReference>
<name>A0A443SGJ0_9ACAR</name>
<sequence length="172" mass="19930">MLITEIQGSVEKVKEQLEQNQQRNSKRSKENTWDIIHKKKAKFETEIEDTKWIVSLVCPISKTRMRMPCRSSKCDHIQCFDREVFLSIAKKQNHWKCPLCLKPLATSDLRIDTLLEKVIANSPATCKQIEFKSDGSWMPVVQNCENIVIDLDLKENTPEKLKSFSPIVIVID</sequence>
<dbReference type="Pfam" id="PF02891">
    <property type="entry name" value="zf-MIZ"/>
    <property type="match status" value="1"/>
</dbReference>
<keyword evidence="7" id="KW-0436">Ligase</keyword>
<dbReference type="OrthoDB" id="6510781at2759"/>
<dbReference type="CDD" id="cd16650">
    <property type="entry name" value="SP-RING_PIAS-like"/>
    <property type="match status" value="1"/>
</dbReference>
<comment type="caution">
    <text evidence="7">The sequence shown here is derived from an EMBL/GenBank/DDBJ whole genome shotgun (WGS) entry which is preliminary data.</text>
</comment>
<dbReference type="GO" id="GO:0061665">
    <property type="term" value="F:SUMO ligase activity"/>
    <property type="evidence" value="ECO:0007669"/>
    <property type="project" value="TreeGrafter"/>
</dbReference>
<proteinExistence type="predicted"/>
<dbReference type="Gene3D" id="3.30.40.10">
    <property type="entry name" value="Zinc/RING finger domain, C3HC4 (zinc finger)"/>
    <property type="match status" value="1"/>
</dbReference>
<organism evidence="7 8">
    <name type="scientific">Leptotrombidium deliense</name>
    <dbReference type="NCBI Taxonomy" id="299467"/>
    <lineage>
        <taxon>Eukaryota</taxon>
        <taxon>Metazoa</taxon>
        <taxon>Ecdysozoa</taxon>
        <taxon>Arthropoda</taxon>
        <taxon>Chelicerata</taxon>
        <taxon>Arachnida</taxon>
        <taxon>Acari</taxon>
        <taxon>Acariformes</taxon>
        <taxon>Trombidiformes</taxon>
        <taxon>Prostigmata</taxon>
        <taxon>Anystina</taxon>
        <taxon>Parasitengona</taxon>
        <taxon>Trombiculoidea</taxon>
        <taxon>Trombiculidae</taxon>
        <taxon>Leptotrombidium</taxon>
    </lineage>
</organism>
<keyword evidence="2 4" id="KW-0863">Zinc-finger</keyword>
<dbReference type="EMBL" id="NCKV01002601">
    <property type="protein sequence ID" value="RWS26629.1"/>
    <property type="molecule type" value="Genomic_DNA"/>
</dbReference>
<dbReference type="PANTHER" id="PTHR10782:SF4">
    <property type="entry name" value="TONALLI, ISOFORM E"/>
    <property type="match status" value="1"/>
</dbReference>
<dbReference type="STRING" id="299467.A0A443SGJ0"/>
<dbReference type="Proteomes" id="UP000288716">
    <property type="component" value="Unassembled WGS sequence"/>
</dbReference>
<dbReference type="PANTHER" id="PTHR10782">
    <property type="entry name" value="ZINC FINGER MIZ DOMAIN-CONTAINING PROTEIN"/>
    <property type="match status" value="1"/>
</dbReference>
<evidence type="ECO:0000313" key="8">
    <source>
        <dbReference type="Proteomes" id="UP000288716"/>
    </source>
</evidence>
<evidence type="ECO:0000256" key="5">
    <source>
        <dbReference type="SAM" id="Coils"/>
    </source>
</evidence>
<keyword evidence="1" id="KW-0479">Metal-binding</keyword>
<dbReference type="PROSITE" id="PS51044">
    <property type="entry name" value="ZF_SP_RING"/>
    <property type="match status" value="1"/>
</dbReference>
<dbReference type="GO" id="GO:0016874">
    <property type="term" value="F:ligase activity"/>
    <property type="evidence" value="ECO:0007669"/>
    <property type="project" value="UniProtKB-KW"/>
</dbReference>
<dbReference type="SUPFAM" id="SSF57850">
    <property type="entry name" value="RING/U-box"/>
    <property type="match status" value="1"/>
</dbReference>
<accession>A0A443SGJ0</accession>
<evidence type="ECO:0000313" key="7">
    <source>
        <dbReference type="EMBL" id="RWS26629.1"/>
    </source>
</evidence>
<dbReference type="InterPro" id="IPR013083">
    <property type="entry name" value="Znf_RING/FYVE/PHD"/>
</dbReference>
<evidence type="ECO:0000256" key="3">
    <source>
        <dbReference type="ARBA" id="ARBA00022833"/>
    </source>
</evidence>
<reference evidence="7 8" key="1">
    <citation type="journal article" date="2018" name="Gigascience">
        <title>Genomes of trombidid mites reveal novel predicted allergens and laterally-transferred genes associated with secondary metabolism.</title>
        <authorList>
            <person name="Dong X."/>
            <person name="Chaisiri K."/>
            <person name="Xia D."/>
            <person name="Armstrong S.D."/>
            <person name="Fang Y."/>
            <person name="Donnelly M.J."/>
            <person name="Kadowaki T."/>
            <person name="McGarry J.W."/>
            <person name="Darby A.C."/>
            <person name="Makepeace B.L."/>
        </authorList>
    </citation>
    <scope>NUCLEOTIDE SEQUENCE [LARGE SCALE GENOMIC DNA]</scope>
    <source>
        <strain evidence="7">UoL-UT</strain>
    </source>
</reference>
<dbReference type="VEuPathDB" id="VectorBase:LDEU005410"/>
<keyword evidence="8" id="KW-1185">Reference proteome</keyword>
<dbReference type="GO" id="GO:0016925">
    <property type="term" value="P:protein sumoylation"/>
    <property type="evidence" value="ECO:0007669"/>
    <property type="project" value="TreeGrafter"/>
</dbReference>
<dbReference type="GO" id="GO:0000785">
    <property type="term" value="C:chromatin"/>
    <property type="evidence" value="ECO:0007669"/>
    <property type="project" value="TreeGrafter"/>
</dbReference>
<protein>
    <submittedName>
        <fullName evidence="7">E3 SUMO-protein ligase PIAS1-like protein</fullName>
    </submittedName>
</protein>
<dbReference type="AlphaFoldDB" id="A0A443SGJ0"/>
<keyword evidence="5" id="KW-0175">Coiled coil</keyword>